<evidence type="ECO:0000256" key="1">
    <source>
        <dbReference type="ARBA" id="ARBA00004123"/>
    </source>
</evidence>
<sequence>MDSDNDSDGANILNDLLSNSDIEENGSTKTKVLKEMDSNFLDSISNSASIEKVDNSKYNTNNRKPDNTENIDELFGDNIDSSDDEDKRYFEEQKYSEYGRNIKLLLKKDEVKKKDTTYKTDSRSLASSSVTTYKKDSRSLAVKSITSNNNITNLSSLQNNVHYDPFFGIRIVNPLISFKQMREQMNGKLAITVSKIKTCIVSDTLSNDWVIAGVLINKSPTKTSQKGSSYSIWKISDLSENMATVSVFLFSAAYKTFWKTTLGTVIGILNPNIMESKDCIDQATLSIDTPQKMLIIGKSKDMGKCKSTKKNGEPCTAIVNINRCEFCIYHVKQEYKKCSKRADLGSNNSVRGFSSDLPKNKSQQTSRFFNSNGMQPFVPIRAQESVKLRMDDQKRLAILSDIHYEKSKCIENNKEMKKGIISIDLEHNQKAKDHEKINKLKVLNSNKQLKMELIPSSSQSKNIGNETLIVTENKEKKMINTGISLLSTPRLGIGCNNGKIDFSQPITKRQIDIAKRNAIKWVQQNGIIKPKDPNKISLEKEERRGTKRTREIIEHIEETQESKKSNSLPNNFKELMETKSMHVDLIEKSYEEEQEKYFNKLEMTEKMEKKMLSTFKIECKAVRCLICKYTAFSSSDFCKKQKHPLRVINAIKRFFKCSDCGNRTVSLEKLPLHSCVKCNSSNWLQTTMMDERKTNIITTNLSVRGGEEKFLGSSLTNADLNLLVPKTD</sequence>
<comment type="subcellular location">
    <subcellularLocation>
        <location evidence="1">Nucleus</location>
    </subcellularLocation>
</comment>
<feature type="region of interest" description="Disordered" evidence="9">
    <location>
        <begin position="349"/>
        <end position="370"/>
    </location>
</feature>
<evidence type="ECO:0000256" key="5">
    <source>
        <dbReference type="ARBA" id="ARBA00022723"/>
    </source>
</evidence>
<evidence type="ECO:0000256" key="6">
    <source>
        <dbReference type="ARBA" id="ARBA00022771"/>
    </source>
</evidence>
<dbReference type="InterPro" id="IPR056791">
    <property type="entry name" value="Znf_Mcm10_C"/>
</dbReference>
<dbReference type="GO" id="GO:0006260">
    <property type="term" value="P:DNA replication"/>
    <property type="evidence" value="ECO:0007669"/>
    <property type="project" value="UniProtKB-KW"/>
</dbReference>
<dbReference type="FunFam" id="2.40.50.140:FF:000174">
    <property type="entry name" value="DNA replication licensing factor mcm10"/>
    <property type="match status" value="1"/>
</dbReference>
<feature type="domain" description="Replication factor Mcm10 C-terminal" evidence="10">
    <location>
        <begin position="421"/>
        <end position="713"/>
    </location>
</feature>
<evidence type="ECO:0000256" key="8">
    <source>
        <dbReference type="ARBA" id="ARBA00023242"/>
    </source>
</evidence>
<keyword evidence="6" id="KW-0863">Zinc-finger</keyword>
<feature type="compositionally biased region" description="Polar residues" evidence="9">
    <location>
        <begin position="360"/>
        <end position="370"/>
    </location>
</feature>
<gene>
    <name evidence="11" type="ORF">V1478_003676</name>
</gene>
<evidence type="ECO:0000313" key="12">
    <source>
        <dbReference type="Proteomes" id="UP001607302"/>
    </source>
</evidence>
<evidence type="ECO:0000256" key="4">
    <source>
        <dbReference type="ARBA" id="ARBA00022705"/>
    </source>
</evidence>
<protein>
    <recommendedName>
        <fullName evidence="3">Protein MCM10 homolog</fullName>
    </recommendedName>
</protein>
<evidence type="ECO:0000259" key="10">
    <source>
        <dbReference type="SMART" id="SM01280"/>
    </source>
</evidence>
<feature type="compositionally biased region" description="Polar residues" evidence="9">
    <location>
        <begin position="16"/>
        <end position="26"/>
    </location>
</feature>
<dbReference type="InterPro" id="IPR015411">
    <property type="entry name" value="Rep_factor_Mcm10_C"/>
</dbReference>
<dbReference type="InterPro" id="IPR040184">
    <property type="entry name" value="Mcm10"/>
</dbReference>
<dbReference type="Proteomes" id="UP001607302">
    <property type="component" value="Unassembled WGS sequence"/>
</dbReference>
<evidence type="ECO:0000256" key="2">
    <source>
        <dbReference type="ARBA" id="ARBA00009679"/>
    </source>
</evidence>
<feature type="region of interest" description="Disordered" evidence="9">
    <location>
        <begin position="56"/>
        <end position="83"/>
    </location>
</feature>
<dbReference type="Gene3D" id="2.40.50.140">
    <property type="entry name" value="Nucleic acid-binding proteins"/>
    <property type="match status" value="1"/>
</dbReference>
<keyword evidence="12" id="KW-1185">Reference proteome</keyword>
<accession>A0ABD2BMH6</accession>
<dbReference type="Pfam" id="PF22379">
    <property type="entry name" value="OB_MCM10"/>
    <property type="match status" value="1"/>
</dbReference>
<keyword evidence="8" id="KW-0539">Nucleus</keyword>
<dbReference type="Pfam" id="PF09329">
    <property type="entry name" value="zf-primase"/>
    <property type="match status" value="1"/>
</dbReference>
<evidence type="ECO:0000313" key="11">
    <source>
        <dbReference type="EMBL" id="KAL2733978.1"/>
    </source>
</evidence>
<comment type="caution">
    <text evidence="11">The sequence shown here is derived from an EMBL/GenBank/DDBJ whole genome shotgun (WGS) entry which is preliminary data.</text>
</comment>
<dbReference type="AlphaFoldDB" id="A0ABD2BMH6"/>
<organism evidence="11 12">
    <name type="scientific">Vespula squamosa</name>
    <name type="common">Southern yellow jacket</name>
    <name type="synonym">Wasp</name>
    <dbReference type="NCBI Taxonomy" id="30214"/>
    <lineage>
        <taxon>Eukaryota</taxon>
        <taxon>Metazoa</taxon>
        <taxon>Ecdysozoa</taxon>
        <taxon>Arthropoda</taxon>
        <taxon>Hexapoda</taxon>
        <taxon>Insecta</taxon>
        <taxon>Pterygota</taxon>
        <taxon>Neoptera</taxon>
        <taxon>Endopterygota</taxon>
        <taxon>Hymenoptera</taxon>
        <taxon>Apocrita</taxon>
        <taxon>Aculeata</taxon>
        <taxon>Vespoidea</taxon>
        <taxon>Vespidae</taxon>
        <taxon>Vespinae</taxon>
        <taxon>Vespula</taxon>
    </lineage>
</organism>
<dbReference type="Pfam" id="PF09332">
    <property type="entry name" value="Mcm10"/>
    <property type="match status" value="1"/>
</dbReference>
<evidence type="ECO:0000256" key="7">
    <source>
        <dbReference type="ARBA" id="ARBA00022833"/>
    </source>
</evidence>
<evidence type="ECO:0000256" key="3">
    <source>
        <dbReference type="ARBA" id="ARBA00017770"/>
    </source>
</evidence>
<evidence type="ECO:0000256" key="9">
    <source>
        <dbReference type="SAM" id="MobiDB-lite"/>
    </source>
</evidence>
<dbReference type="PANTHER" id="PTHR13454">
    <property type="entry name" value="PROTEIN MCM10 HOMOLOG"/>
    <property type="match status" value="1"/>
</dbReference>
<keyword evidence="4" id="KW-0235">DNA replication</keyword>
<feature type="region of interest" description="Disordered" evidence="9">
    <location>
        <begin position="1"/>
        <end position="26"/>
    </location>
</feature>
<dbReference type="EMBL" id="JAUDFV010000074">
    <property type="protein sequence ID" value="KAL2733978.1"/>
    <property type="molecule type" value="Genomic_DNA"/>
</dbReference>
<comment type="similarity">
    <text evidence="2">Belongs to the MCM10 family.</text>
</comment>
<keyword evidence="7" id="KW-0862">Zinc</keyword>
<dbReference type="Pfam" id="PF24863">
    <property type="entry name" value="zf-CCCH_Mcm10"/>
    <property type="match status" value="1"/>
</dbReference>
<dbReference type="InterPro" id="IPR055065">
    <property type="entry name" value="OB_MCM10"/>
</dbReference>
<feature type="compositionally biased region" description="Acidic residues" evidence="9">
    <location>
        <begin position="69"/>
        <end position="83"/>
    </location>
</feature>
<dbReference type="GO" id="GO:0008270">
    <property type="term" value="F:zinc ion binding"/>
    <property type="evidence" value="ECO:0007669"/>
    <property type="project" value="UniProtKB-KW"/>
</dbReference>
<reference evidence="11 12" key="1">
    <citation type="journal article" date="2024" name="Ann. Entomol. Soc. Am.">
        <title>Genomic analyses of the southern and eastern yellowjacket wasps (Hymenoptera: Vespidae) reveal evolutionary signatures of social life.</title>
        <authorList>
            <person name="Catto M.A."/>
            <person name="Caine P.B."/>
            <person name="Orr S.E."/>
            <person name="Hunt B.G."/>
            <person name="Goodisman M.A.D."/>
        </authorList>
    </citation>
    <scope>NUCLEOTIDE SEQUENCE [LARGE SCALE GENOMIC DNA]</scope>
    <source>
        <strain evidence="11">233</strain>
        <tissue evidence="11">Head and thorax</tissue>
    </source>
</reference>
<keyword evidence="5" id="KW-0479">Metal-binding</keyword>
<dbReference type="InterPro" id="IPR012340">
    <property type="entry name" value="NA-bd_OB-fold"/>
</dbReference>
<dbReference type="GO" id="GO:0005634">
    <property type="term" value="C:nucleus"/>
    <property type="evidence" value="ECO:0007669"/>
    <property type="project" value="UniProtKB-SubCell"/>
</dbReference>
<name>A0ABD2BMH6_VESSQ</name>
<dbReference type="PANTHER" id="PTHR13454:SF11">
    <property type="entry name" value="PROTEIN MCM10 HOMOLOG"/>
    <property type="match status" value="1"/>
</dbReference>
<proteinExistence type="inferred from homology"/>
<dbReference type="InterPro" id="IPR015408">
    <property type="entry name" value="Znf_Mcm10/DnaG"/>
</dbReference>
<dbReference type="SMART" id="SM01280">
    <property type="entry name" value="Mcm10"/>
    <property type="match status" value="1"/>
</dbReference>